<accession>A0A9W6Y7J7</accession>
<dbReference type="PANTHER" id="PTHR33064">
    <property type="entry name" value="POL PROTEIN"/>
    <property type="match status" value="1"/>
</dbReference>
<dbReference type="Pfam" id="PF17919">
    <property type="entry name" value="RT_RNaseH_2"/>
    <property type="match status" value="1"/>
</dbReference>
<protein>
    <submittedName>
        <fullName evidence="2">Unnamed protein product</fullName>
    </submittedName>
</protein>
<dbReference type="Proteomes" id="UP001165121">
    <property type="component" value="Unassembled WGS sequence"/>
</dbReference>
<dbReference type="SUPFAM" id="SSF56672">
    <property type="entry name" value="DNA/RNA polymerases"/>
    <property type="match status" value="1"/>
</dbReference>
<evidence type="ECO:0000259" key="1">
    <source>
        <dbReference type="Pfam" id="PF17919"/>
    </source>
</evidence>
<feature type="domain" description="Reverse transcriptase/retrotransposon-derived protein RNase H-like" evidence="1">
    <location>
        <begin position="165"/>
        <end position="237"/>
    </location>
</feature>
<sequence>MTRLVSGVAESAVAAQRDATELGDDPNAGAAHQPRLGATILETESPDQASEREHLSRVDSARHETAELKEALQTASTSFTKSIFALPAVDSLSHEVSQHEIRTNPAKLAAITELPFPTSKKGMQSFLGVLNDYSRFIQNMAVYGAVLYQLKDANFDDWGDLAAAKLAFAELKTKLANAPILRHFDSARDLHLMLFANACALSSTLLQPHKGLLRPVRFCGRILKENGVNYHPAEKVATGDKEQSAAAGNLGTVVNGYGPSWGTIEKTPHYDTTGRPVLTGKAGSGEWWRAIPPGYQLVPTGTHEVQRQDSQAETVGG</sequence>
<gene>
    <name evidence="2" type="ORF">Pfra01_002340600</name>
</gene>
<dbReference type="InterPro" id="IPR043502">
    <property type="entry name" value="DNA/RNA_pol_sf"/>
</dbReference>
<dbReference type="InterPro" id="IPR041577">
    <property type="entry name" value="RT_RNaseH_2"/>
</dbReference>
<dbReference type="InterPro" id="IPR043128">
    <property type="entry name" value="Rev_trsase/Diguanyl_cyclase"/>
</dbReference>
<name>A0A9W6Y7J7_9STRA</name>
<dbReference type="Gene3D" id="3.30.70.270">
    <property type="match status" value="1"/>
</dbReference>
<dbReference type="OrthoDB" id="114311at2759"/>
<organism evidence="2 3">
    <name type="scientific">Phytophthora fragariaefolia</name>
    <dbReference type="NCBI Taxonomy" id="1490495"/>
    <lineage>
        <taxon>Eukaryota</taxon>
        <taxon>Sar</taxon>
        <taxon>Stramenopiles</taxon>
        <taxon>Oomycota</taxon>
        <taxon>Peronosporomycetes</taxon>
        <taxon>Peronosporales</taxon>
        <taxon>Peronosporaceae</taxon>
        <taxon>Phytophthora</taxon>
    </lineage>
</organism>
<proteinExistence type="predicted"/>
<reference evidence="2" key="1">
    <citation type="submission" date="2023-04" db="EMBL/GenBank/DDBJ databases">
        <title>Phytophthora fragariaefolia NBRC 109709.</title>
        <authorList>
            <person name="Ichikawa N."/>
            <person name="Sato H."/>
            <person name="Tonouchi N."/>
        </authorList>
    </citation>
    <scope>NUCLEOTIDE SEQUENCE</scope>
    <source>
        <strain evidence="2">NBRC 109709</strain>
    </source>
</reference>
<dbReference type="PANTHER" id="PTHR33064:SF37">
    <property type="entry name" value="RIBONUCLEASE H"/>
    <property type="match status" value="1"/>
</dbReference>
<keyword evidence="3" id="KW-1185">Reference proteome</keyword>
<evidence type="ECO:0000313" key="2">
    <source>
        <dbReference type="EMBL" id="GMF55531.1"/>
    </source>
</evidence>
<dbReference type="AlphaFoldDB" id="A0A9W6Y7J7"/>
<dbReference type="EMBL" id="BSXT01003749">
    <property type="protein sequence ID" value="GMF55531.1"/>
    <property type="molecule type" value="Genomic_DNA"/>
</dbReference>
<evidence type="ECO:0000313" key="3">
    <source>
        <dbReference type="Proteomes" id="UP001165121"/>
    </source>
</evidence>
<dbReference type="InterPro" id="IPR051320">
    <property type="entry name" value="Viral_Replic_Matur_Polypro"/>
</dbReference>
<comment type="caution">
    <text evidence="2">The sequence shown here is derived from an EMBL/GenBank/DDBJ whole genome shotgun (WGS) entry which is preliminary data.</text>
</comment>